<dbReference type="EMBL" id="CP133659">
    <property type="protein sequence ID" value="WMW65572.1"/>
    <property type="molecule type" value="Genomic_DNA"/>
</dbReference>
<evidence type="ECO:0000313" key="2">
    <source>
        <dbReference type="EMBL" id="WMW65572.1"/>
    </source>
</evidence>
<dbReference type="Proteomes" id="UP001180616">
    <property type="component" value="Chromosome"/>
</dbReference>
<reference evidence="2" key="1">
    <citation type="submission" date="2023-09" db="EMBL/GenBank/DDBJ databases">
        <authorList>
            <consortium name="CW5 consortium"/>
            <person name="Lu C.-W."/>
        </authorList>
    </citation>
    <scope>NUCLEOTIDE SEQUENCE</scope>
    <source>
        <strain evidence="2">KPS</strain>
    </source>
</reference>
<feature type="transmembrane region" description="Helical" evidence="1">
    <location>
        <begin position="174"/>
        <end position="193"/>
    </location>
</feature>
<gene>
    <name evidence="2" type="ORF">KPS_000057</name>
</gene>
<dbReference type="PANTHER" id="PTHR30188">
    <property type="entry name" value="ABC TRANSPORTER PERMEASE PROTEIN-RELATED"/>
    <property type="match status" value="1"/>
</dbReference>
<name>A0ABY9R2Z7_9BACT</name>
<proteinExistence type="predicted"/>
<keyword evidence="1" id="KW-0812">Transmembrane</keyword>
<protein>
    <submittedName>
        <fullName evidence="2">ABC transporter permease</fullName>
    </submittedName>
</protein>
<evidence type="ECO:0000256" key="1">
    <source>
        <dbReference type="SAM" id="Phobius"/>
    </source>
</evidence>
<feature type="transmembrane region" description="Helical" evidence="1">
    <location>
        <begin position="268"/>
        <end position="298"/>
    </location>
</feature>
<feature type="transmembrane region" description="Helical" evidence="1">
    <location>
        <begin position="350"/>
        <end position="375"/>
    </location>
</feature>
<feature type="transmembrane region" description="Helical" evidence="1">
    <location>
        <begin position="205"/>
        <end position="226"/>
    </location>
</feature>
<organism evidence="2 3">
    <name type="scientific">Nitratidesulfovibrio liaohensis</name>
    <dbReference type="NCBI Taxonomy" id="2604158"/>
    <lineage>
        <taxon>Bacteria</taxon>
        <taxon>Pseudomonadati</taxon>
        <taxon>Thermodesulfobacteriota</taxon>
        <taxon>Desulfovibrionia</taxon>
        <taxon>Desulfovibrionales</taxon>
        <taxon>Desulfovibrionaceae</taxon>
        <taxon>Nitratidesulfovibrio</taxon>
    </lineage>
</organism>
<accession>A0ABY9R2Z7</accession>
<dbReference type="InterPro" id="IPR030802">
    <property type="entry name" value="Permease_MalE"/>
</dbReference>
<keyword evidence="1" id="KW-0472">Membrane</keyword>
<feature type="transmembrane region" description="Helical" evidence="1">
    <location>
        <begin position="318"/>
        <end position="338"/>
    </location>
</feature>
<dbReference type="PANTHER" id="PTHR30188:SF3">
    <property type="entry name" value="ABC TRANSPORTER PERMEASE"/>
    <property type="match status" value="1"/>
</dbReference>
<dbReference type="Pfam" id="PF02405">
    <property type="entry name" value="MlaE"/>
    <property type="match status" value="1"/>
</dbReference>
<sequence>MSHPTTLTVTSSGPQGATSLRLAVGGAWNLAVPPDGTARALAMARLREPGVAAVILVAEGLGDWDSSLAIFVAGVVRACRERSLSVDTSGLPAGLTRLVDLSFAVPERAGAARGDTRPGLLERIGEAVLALPKPVGSTPDFIGEVAFALSRLARGKADMRRRDLLQFMSESGSAALPIVSLISLLVGLILAFVGAVQLRVFGAQIYVASLVAIAMVRVMGAIMTGITMAGRTGASYAAILGTMQVNEEVDALATMGLRPVEQLVLPRLLALVVMLPLLTVYADLMGMAGGFIVGVFMLDLNPMEYLNATREALSLANVWIGITHGAVFGVVVALCGCYHGMRCGRSASAVGAATTAAVVSGIVSIIVCTAFITVACEVLGL</sequence>
<keyword evidence="3" id="KW-1185">Reference proteome</keyword>
<dbReference type="RefSeq" id="WP_309541566.1">
    <property type="nucleotide sequence ID" value="NZ_CP133659.1"/>
</dbReference>
<keyword evidence="1" id="KW-1133">Transmembrane helix</keyword>
<evidence type="ECO:0000313" key="3">
    <source>
        <dbReference type="Proteomes" id="UP001180616"/>
    </source>
</evidence>